<proteinExistence type="predicted"/>
<keyword evidence="1" id="KW-0472">Membrane</keyword>
<sequence>MRLTQFWHQISTLERYQELFAYISVFLASFISFLILVVVMAIK</sequence>
<keyword evidence="3" id="KW-1185">Reference proteome</keyword>
<evidence type="ECO:0000313" key="2">
    <source>
        <dbReference type="EMBL" id="AZA17300.1"/>
    </source>
</evidence>
<dbReference type="Proteomes" id="UP000274035">
    <property type="component" value="Segment"/>
</dbReference>
<gene>
    <name evidence="2" type="ORF">DQL93_0605</name>
</gene>
<organism evidence="2 3">
    <name type="scientific">Lactobacillus phage ViSo-2018a</name>
    <dbReference type="NCBI Taxonomy" id="2267607"/>
    <lineage>
        <taxon>Viruses</taxon>
        <taxon>Duplodnaviria</taxon>
        <taxon>Heunggongvirae</taxon>
        <taxon>Uroviricota</taxon>
        <taxon>Caudoviricetes</taxon>
        <taxon>Tybeckvirinae</taxon>
        <taxon>Lidleunavirus</taxon>
        <taxon>Lidleunavirus ViSo2018a</taxon>
    </lineage>
</organism>
<evidence type="ECO:0000256" key="1">
    <source>
        <dbReference type="SAM" id="Phobius"/>
    </source>
</evidence>
<keyword evidence="1" id="KW-1133">Transmembrane helix</keyword>
<name>A0A3G6JKZ0_9CAUD</name>
<evidence type="ECO:0000313" key="3">
    <source>
        <dbReference type="Proteomes" id="UP000274035"/>
    </source>
</evidence>
<reference evidence="2 3" key="1">
    <citation type="submission" date="2018-09" db="EMBL/GenBank/DDBJ databases">
        <authorList>
            <person name="Somerville V."/>
        </authorList>
    </citation>
    <scope>NUCLEOTIDE SEQUENCE [LARGE SCALE GENOMIC DNA]</scope>
</reference>
<accession>A0A3G6JKZ0</accession>
<feature type="transmembrane region" description="Helical" evidence="1">
    <location>
        <begin position="20"/>
        <end position="42"/>
    </location>
</feature>
<protein>
    <submittedName>
        <fullName evidence="2">Uncharacterized protein</fullName>
    </submittedName>
</protein>
<dbReference type="EMBL" id="CP031026">
    <property type="protein sequence ID" value="AZA17300.1"/>
    <property type="molecule type" value="Genomic_DNA"/>
</dbReference>
<keyword evidence="1" id="KW-0812">Transmembrane</keyword>